<evidence type="ECO:0000313" key="2">
    <source>
        <dbReference type="EMBL" id="GJS60934.1"/>
    </source>
</evidence>
<dbReference type="Gene3D" id="3.30.70.270">
    <property type="match status" value="1"/>
</dbReference>
<feature type="region of interest" description="Disordered" evidence="1">
    <location>
        <begin position="122"/>
        <end position="177"/>
    </location>
</feature>
<feature type="compositionally biased region" description="Basic residues" evidence="1">
    <location>
        <begin position="132"/>
        <end position="152"/>
    </location>
</feature>
<protein>
    <recommendedName>
        <fullName evidence="4">Reverse transcriptase domain-containing protein</fullName>
    </recommendedName>
</protein>
<dbReference type="PANTHER" id="PTHR15503">
    <property type="entry name" value="LDOC1 RELATED"/>
    <property type="match status" value="1"/>
</dbReference>
<comment type="caution">
    <text evidence="2">The sequence shown here is derived from an EMBL/GenBank/DDBJ whole genome shotgun (WGS) entry which is preliminary data.</text>
</comment>
<proteinExistence type="predicted"/>
<gene>
    <name evidence="2" type="ORF">Tco_0655718</name>
</gene>
<organism evidence="2 3">
    <name type="scientific">Tanacetum coccineum</name>
    <dbReference type="NCBI Taxonomy" id="301880"/>
    <lineage>
        <taxon>Eukaryota</taxon>
        <taxon>Viridiplantae</taxon>
        <taxon>Streptophyta</taxon>
        <taxon>Embryophyta</taxon>
        <taxon>Tracheophyta</taxon>
        <taxon>Spermatophyta</taxon>
        <taxon>Magnoliopsida</taxon>
        <taxon>eudicotyledons</taxon>
        <taxon>Gunneridae</taxon>
        <taxon>Pentapetalae</taxon>
        <taxon>asterids</taxon>
        <taxon>campanulids</taxon>
        <taxon>Asterales</taxon>
        <taxon>Asteraceae</taxon>
        <taxon>Asteroideae</taxon>
        <taxon>Anthemideae</taxon>
        <taxon>Anthemidinae</taxon>
        <taxon>Tanacetum</taxon>
    </lineage>
</organism>
<feature type="compositionally biased region" description="Basic and acidic residues" evidence="1">
    <location>
        <begin position="340"/>
        <end position="361"/>
    </location>
</feature>
<keyword evidence="3" id="KW-1185">Reference proteome</keyword>
<dbReference type="SUPFAM" id="SSF56672">
    <property type="entry name" value="DNA/RNA polymerases"/>
    <property type="match status" value="1"/>
</dbReference>
<dbReference type="Gene3D" id="2.40.70.10">
    <property type="entry name" value="Acid Proteases"/>
    <property type="match status" value="1"/>
</dbReference>
<dbReference type="InterPro" id="IPR032567">
    <property type="entry name" value="RTL1-rel"/>
</dbReference>
<dbReference type="InterPro" id="IPR043502">
    <property type="entry name" value="DNA/RNA_pol_sf"/>
</dbReference>
<feature type="region of interest" description="Disordered" evidence="1">
    <location>
        <begin position="336"/>
        <end position="361"/>
    </location>
</feature>
<evidence type="ECO:0000313" key="3">
    <source>
        <dbReference type="Proteomes" id="UP001151760"/>
    </source>
</evidence>
<name>A0ABQ4X6S0_9ASTR</name>
<accession>A0ABQ4X6S0</accession>
<feature type="compositionally biased region" description="Basic and acidic residues" evidence="1">
    <location>
        <begin position="153"/>
        <end position="166"/>
    </location>
</feature>
<dbReference type="PANTHER" id="PTHR15503:SF45">
    <property type="entry name" value="RNA-DIRECTED DNA POLYMERASE HOMOLOG"/>
    <property type="match status" value="1"/>
</dbReference>
<dbReference type="Proteomes" id="UP001151760">
    <property type="component" value="Unassembled WGS sequence"/>
</dbReference>
<evidence type="ECO:0008006" key="4">
    <source>
        <dbReference type="Google" id="ProtNLM"/>
    </source>
</evidence>
<reference evidence="2" key="1">
    <citation type="journal article" date="2022" name="Int. J. Mol. Sci.">
        <title>Draft Genome of Tanacetum Coccineum: Genomic Comparison of Closely Related Tanacetum-Family Plants.</title>
        <authorList>
            <person name="Yamashiro T."/>
            <person name="Shiraishi A."/>
            <person name="Nakayama K."/>
            <person name="Satake H."/>
        </authorList>
    </citation>
    <scope>NUCLEOTIDE SEQUENCE</scope>
</reference>
<dbReference type="InterPro" id="IPR021109">
    <property type="entry name" value="Peptidase_aspartic_dom_sf"/>
</dbReference>
<evidence type="ECO:0000256" key="1">
    <source>
        <dbReference type="SAM" id="MobiDB-lite"/>
    </source>
</evidence>
<dbReference type="Pfam" id="PF08284">
    <property type="entry name" value="RVP_2"/>
    <property type="match status" value="1"/>
</dbReference>
<reference evidence="2" key="2">
    <citation type="submission" date="2022-01" db="EMBL/GenBank/DDBJ databases">
        <authorList>
            <person name="Yamashiro T."/>
            <person name="Shiraishi A."/>
            <person name="Satake H."/>
            <person name="Nakayama K."/>
        </authorList>
    </citation>
    <scope>NUCLEOTIDE SEQUENCE</scope>
</reference>
<sequence length="582" mass="66289">MSKWNIYWTRSCSDVVAFDYVILSLLLERLPQVNAPAGRPLGAYDLGVTTLRVLVYAGVMTSDDARSWTSLKSVLGLEDHHDTFSLMHFRFLYFVSCVMIDHSLSHTRVSVYVEIMPPKVMTQSAGRPASAPRRRGTSKRVGRGGRRVRDPRRRNVEPTGEPERQGNDQGVEVNEDDVRNVIEKNNHRGCTYKEFLSCNPKEYDGKGGAIVYTYWIEKMEPVQDMSRCRENLKVKYTAGLFVGKALTWWNSQIHTRRREAAIGMSWKDFKNLIREELCSSNEMQNWKLSCGITSWSGLAMLHILIGSMSWLATEPTTIQSVIPKAGVLTDEAIRNGSIKKNPEKRGNRGEPSKDRNVRDDNKRSRTVNAFVTTLFDSRVEYSFVSTAFTPLLCIEPSDLGFSYEIEIASEQLVEIDKFGSGSFDVIIGMDWLSNHKAEIIYHEKVVRIPLPNGKVLKVIGERPEEKVRLLMSVKAKEQKQEEIVVVRDFPELVPGTIPVVKSPYQLAPSEMEELPGQLKELQDKGFIQPISLPWGAPVLFVKKKDGSFRMCIDYRELNKLTIKNRYPLPRINDQFYQLQGSL</sequence>
<dbReference type="InterPro" id="IPR043128">
    <property type="entry name" value="Rev_trsase/Diguanyl_cyclase"/>
</dbReference>
<dbReference type="Gene3D" id="3.10.10.10">
    <property type="entry name" value="HIV Type 1 Reverse Transcriptase, subunit A, domain 1"/>
    <property type="match status" value="1"/>
</dbReference>
<dbReference type="EMBL" id="BQNB010009254">
    <property type="protein sequence ID" value="GJS60934.1"/>
    <property type="molecule type" value="Genomic_DNA"/>
</dbReference>